<dbReference type="Gene3D" id="2.120.10.70">
    <property type="entry name" value="Fucose-specific lectin"/>
    <property type="match status" value="1"/>
</dbReference>
<dbReference type="AlphaFoldDB" id="A0AAN9U564"/>
<sequence length="559" mass="59098">MPKAKAEEFDLLEWLLDQHSTFPSSSIVSPGLFFGRTSSTGAMSNSEAYSTLEVRNYSQLPEVVDPEQYQKEIAGPQPPPGQAHYANGALNPYPPAEGYYGHGVPVGAAGGVQSPASPYDGASMASYQGSPGLYDANNAKMPYVQNGQAAPPVAGAEEKKPKRTICGVAPLIFYIILAAIFAVIVAAVVGGVVGSIASRNKGDEDAAQSSAQSTDGDSGTNSTAPLILSDSRLTATNWTDPDGVTHRAVFFQDAYDDLVVCQWDSKDKTWAKTNITELLSPSTSPISAVSGTPLASAAIDDQGNSAFEIHLWFLNSTSFIQSVSCLDATSSKSWKTDTLGGAALETRPGSLLAATWQRGWADDQLGSWIVAYQRPSDGAIKTANSSHWTVSDEAVPGDTVVNNSSLALIPQRVGDFLDGVELITQGLGDSTTGSMQLSSYDAGWDLNQRDILASNVPAPSKTQHFAATSWDNWSNYLYLALLNGGSMVGNHFDGNTFTTISDISFSGGPAQNFTAIAMTDDAMFYAISNDEILEYSIDTSNPSNLIFVGTVFSASNSTS</sequence>
<keyword evidence="2" id="KW-0472">Membrane</keyword>
<evidence type="ECO:0000256" key="1">
    <source>
        <dbReference type="SAM" id="MobiDB-lite"/>
    </source>
</evidence>
<dbReference type="Proteomes" id="UP001320420">
    <property type="component" value="Unassembled WGS sequence"/>
</dbReference>
<organism evidence="3 4">
    <name type="scientific">Diatrype stigma</name>
    <dbReference type="NCBI Taxonomy" id="117547"/>
    <lineage>
        <taxon>Eukaryota</taxon>
        <taxon>Fungi</taxon>
        <taxon>Dikarya</taxon>
        <taxon>Ascomycota</taxon>
        <taxon>Pezizomycotina</taxon>
        <taxon>Sordariomycetes</taxon>
        <taxon>Xylariomycetidae</taxon>
        <taxon>Xylariales</taxon>
        <taxon>Diatrypaceae</taxon>
        <taxon>Diatrype</taxon>
    </lineage>
</organism>
<keyword evidence="2" id="KW-0812">Transmembrane</keyword>
<feature type="transmembrane region" description="Helical" evidence="2">
    <location>
        <begin position="171"/>
        <end position="193"/>
    </location>
</feature>
<dbReference type="EMBL" id="JAKJXP020000220">
    <property type="protein sequence ID" value="KAK7737853.1"/>
    <property type="molecule type" value="Genomic_DNA"/>
</dbReference>
<dbReference type="SUPFAM" id="SSF89372">
    <property type="entry name" value="Fucose-specific lectin"/>
    <property type="match status" value="1"/>
</dbReference>
<evidence type="ECO:0000313" key="3">
    <source>
        <dbReference type="EMBL" id="KAK7737853.1"/>
    </source>
</evidence>
<name>A0AAN9U564_9PEZI</name>
<proteinExistence type="predicted"/>
<gene>
    <name evidence="3" type="ORF">SLS62_011423</name>
</gene>
<feature type="compositionally biased region" description="Polar residues" evidence="1">
    <location>
        <begin position="207"/>
        <end position="223"/>
    </location>
</feature>
<keyword evidence="2" id="KW-1133">Transmembrane helix</keyword>
<keyword evidence="4" id="KW-1185">Reference proteome</keyword>
<comment type="caution">
    <text evidence="3">The sequence shown here is derived from an EMBL/GenBank/DDBJ whole genome shotgun (WGS) entry which is preliminary data.</text>
</comment>
<evidence type="ECO:0000313" key="4">
    <source>
        <dbReference type="Proteomes" id="UP001320420"/>
    </source>
</evidence>
<protein>
    <recommendedName>
        <fullName evidence="5">Fucose-specific lectin</fullName>
    </recommendedName>
</protein>
<evidence type="ECO:0000256" key="2">
    <source>
        <dbReference type="SAM" id="Phobius"/>
    </source>
</evidence>
<evidence type="ECO:0008006" key="5">
    <source>
        <dbReference type="Google" id="ProtNLM"/>
    </source>
</evidence>
<feature type="region of interest" description="Disordered" evidence="1">
    <location>
        <begin position="200"/>
        <end position="223"/>
    </location>
</feature>
<accession>A0AAN9U564</accession>
<reference evidence="3 4" key="1">
    <citation type="submission" date="2024-02" db="EMBL/GenBank/DDBJ databases">
        <title>De novo assembly and annotation of 12 fungi associated with fruit tree decline syndrome in Ontario, Canada.</title>
        <authorList>
            <person name="Sulman M."/>
            <person name="Ellouze W."/>
            <person name="Ilyukhin E."/>
        </authorList>
    </citation>
    <scope>NUCLEOTIDE SEQUENCE [LARGE SCALE GENOMIC DNA]</scope>
    <source>
        <strain evidence="3 4">M11/M66-122</strain>
    </source>
</reference>